<dbReference type="AlphaFoldDB" id="A0AAW8E1Y1"/>
<comment type="caution">
    <text evidence="1">The sequence shown here is derived from an EMBL/GenBank/DDBJ whole genome shotgun (WGS) entry which is preliminary data.</text>
</comment>
<dbReference type="RefSeq" id="WP_307637807.1">
    <property type="nucleotide sequence ID" value="NZ_JAUSRR010000008.1"/>
</dbReference>
<dbReference type="Proteomes" id="UP001244295">
    <property type="component" value="Unassembled WGS sequence"/>
</dbReference>
<evidence type="ECO:0000313" key="1">
    <source>
        <dbReference type="EMBL" id="MDP9925587.1"/>
    </source>
</evidence>
<proteinExistence type="predicted"/>
<gene>
    <name evidence="1" type="ORF">J2W25_004630</name>
</gene>
<evidence type="ECO:0008006" key="3">
    <source>
        <dbReference type="Google" id="ProtNLM"/>
    </source>
</evidence>
<organism evidence="1 2">
    <name type="scientific">Variovorax boronicumulans</name>
    <dbReference type="NCBI Taxonomy" id="436515"/>
    <lineage>
        <taxon>Bacteria</taxon>
        <taxon>Pseudomonadati</taxon>
        <taxon>Pseudomonadota</taxon>
        <taxon>Betaproteobacteria</taxon>
        <taxon>Burkholderiales</taxon>
        <taxon>Comamonadaceae</taxon>
        <taxon>Variovorax</taxon>
    </lineage>
</organism>
<sequence length="145" mass="16117">MRVIVSSLEDKKFLRSEPADVAAGLARLGVAEDSQIGSFYLRYEGPLSSENTGFLLLDVLGARPQESIEAATAVVRGKYGWPERYVVLTSFLGGGVMVYDLLTEQVYDVDFEGGDALLKNDQLEPRYRSFLEFLRFYFGEASANV</sequence>
<name>A0AAW8E1Y1_9BURK</name>
<dbReference type="EMBL" id="JAUSRR010000008">
    <property type="protein sequence ID" value="MDP9925587.1"/>
    <property type="molecule type" value="Genomic_DNA"/>
</dbReference>
<accession>A0AAW8E1Y1</accession>
<protein>
    <recommendedName>
        <fullName evidence="3">SMI1/KNR4 family protein</fullName>
    </recommendedName>
</protein>
<evidence type="ECO:0000313" key="2">
    <source>
        <dbReference type="Proteomes" id="UP001244295"/>
    </source>
</evidence>
<reference evidence="1" key="1">
    <citation type="submission" date="2023-07" db="EMBL/GenBank/DDBJ databases">
        <title>Sorghum-associated microbial communities from plants grown in Nebraska, USA.</title>
        <authorList>
            <person name="Schachtman D."/>
        </authorList>
    </citation>
    <scope>NUCLEOTIDE SEQUENCE</scope>
    <source>
        <strain evidence="1">DS2795</strain>
    </source>
</reference>